<dbReference type="Proteomes" id="UP000095287">
    <property type="component" value="Unplaced"/>
</dbReference>
<feature type="region of interest" description="Disordered" evidence="1">
    <location>
        <begin position="55"/>
        <end position="169"/>
    </location>
</feature>
<protein>
    <submittedName>
        <fullName evidence="3">Uncharacterized protein</fullName>
    </submittedName>
</protein>
<evidence type="ECO:0000313" key="2">
    <source>
        <dbReference type="Proteomes" id="UP000095287"/>
    </source>
</evidence>
<evidence type="ECO:0000256" key="1">
    <source>
        <dbReference type="SAM" id="MobiDB-lite"/>
    </source>
</evidence>
<feature type="compositionally biased region" description="Pro residues" evidence="1">
    <location>
        <begin position="71"/>
        <end position="82"/>
    </location>
</feature>
<organism evidence="2 3">
    <name type="scientific">Steinernema glaseri</name>
    <dbReference type="NCBI Taxonomy" id="37863"/>
    <lineage>
        <taxon>Eukaryota</taxon>
        <taxon>Metazoa</taxon>
        <taxon>Ecdysozoa</taxon>
        <taxon>Nematoda</taxon>
        <taxon>Chromadorea</taxon>
        <taxon>Rhabditida</taxon>
        <taxon>Tylenchina</taxon>
        <taxon>Panagrolaimomorpha</taxon>
        <taxon>Strongyloidoidea</taxon>
        <taxon>Steinernematidae</taxon>
        <taxon>Steinernema</taxon>
    </lineage>
</organism>
<dbReference type="WBParaSite" id="L893_g16031.t1">
    <property type="protein sequence ID" value="L893_g16031.t1"/>
    <property type="gene ID" value="L893_g16031"/>
</dbReference>
<reference evidence="3" key="1">
    <citation type="submission" date="2016-11" db="UniProtKB">
        <authorList>
            <consortium name="WormBaseParasite"/>
        </authorList>
    </citation>
    <scope>IDENTIFICATION</scope>
</reference>
<feature type="compositionally biased region" description="Low complexity" evidence="1">
    <location>
        <begin position="131"/>
        <end position="150"/>
    </location>
</feature>
<proteinExistence type="predicted"/>
<dbReference type="AlphaFoldDB" id="A0A1I7YGD5"/>
<sequence>MLSCVLDTRGDDVEEILQIRPAPTVHSRPPDVFVSERQRRALGRLLRRLVSIARRKSDRSDHGERLRVSCSPPPPRPLPPGAPFSSPSATPRPRRPPRPLSARPASTATVVRSPGPLPAAACTSRPPPTMACPAPSTATSPRAPTSAPPTDTVASTGCRPTGPLRCPSP</sequence>
<accession>A0A1I7YGD5</accession>
<keyword evidence="2" id="KW-1185">Reference proteome</keyword>
<feature type="compositionally biased region" description="Basic and acidic residues" evidence="1">
    <location>
        <begin position="58"/>
        <end position="67"/>
    </location>
</feature>
<evidence type="ECO:0000313" key="3">
    <source>
        <dbReference type="WBParaSite" id="L893_g16031.t1"/>
    </source>
</evidence>
<name>A0A1I7YGD5_9BILA</name>